<keyword evidence="1" id="KW-0812">Transmembrane</keyword>
<gene>
    <name evidence="2" type="ORF">CDAR_377151</name>
</gene>
<comment type="caution">
    <text evidence="2">The sequence shown here is derived from an EMBL/GenBank/DDBJ whole genome shotgun (WGS) entry which is preliminary data.</text>
</comment>
<evidence type="ECO:0000256" key="1">
    <source>
        <dbReference type="SAM" id="Phobius"/>
    </source>
</evidence>
<protein>
    <submittedName>
        <fullName evidence="2">Uncharacterized protein</fullName>
    </submittedName>
</protein>
<dbReference type="EMBL" id="BPLQ01010411">
    <property type="protein sequence ID" value="GIY50595.1"/>
    <property type="molecule type" value="Genomic_DNA"/>
</dbReference>
<accession>A0AAV4TXZ3</accession>
<keyword evidence="1" id="KW-0472">Membrane</keyword>
<proteinExistence type="predicted"/>
<evidence type="ECO:0000313" key="2">
    <source>
        <dbReference type="EMBL" id="GIY50595.1"/>
    </source>
</evidence>
<sequence length="93" mass="10648">MIGQRSMDAQSKATLDGTKLEENTHVHVEPISSGFRHCVWWNQRSSCERILVILCLLLFILCTTLIVVNVIIQGSIAGKEFVILFYIYHTIKR</sequence>
<reference evidence="2 3" key="1">
    <citation type="submission" date="2021-06" db="EMBL/GenBank/DDBJ databases">
        <title>Caerostris darwini draft genome.</title>
        <authorList>
            <person name="Kono N."/>
            <person name="Arakawa K."/>
        </authorList>
    </citation>
    <scope>NUCLEOTIDE SEQUENCE [LARGE SCALE GENOMIC DNA]</scope>
</reference>
<feature type="transmembrane region" description="Helical" evidence="1">
    <location>
        <begin position="50"/>
        <end position="72"/>
    </location>
</feature>
<dbReference type="Proteomes" id="UP001054837">
    <property type="component" value="Unassembled WGS sequence"/>
</dbReference>
<dbReference type="AlphaFoldDB" id="A0AAV4TXZ3"/>
<name>A0AAV4TXZ3_9ARAC</name>
<evidence type="ECO:0000313" key="3">
    <source>
        <dbReference type="Proteomes" id="UP001054837"/>
    </source>
</evidence>
<keyword evidence="1" id="KW-1133">Transmembrane helix</keyword>
<organism evidence="2 3">
    <name type="scientific">Caerostris darwini</name>
    <dbReference type="NCBI Taxonomy" id="1538125"/>
    <lineage>
        <taxon>Eukaryota</taxon>
        <taxon>Metazoa</taxon>
        <taxon>Ecdysozoa</taxon>
        <taxon>Arthropoda</taxon>
        <taxon>Chelicerata</taxon>
        <taxon>Arachnida</taxon>
        <taxon>Araneae</taxon>
        <taxon>Araneomorphae</taxon>
        <taxon>Entelegynae</taxon>
        <taxon>Araneoidea</taxon>
        <taxon>Araneidae</taxon>
        <taxon>Caerostris</taxon>
    </lineage>
</organism>
<keyword evidence="3" id="KW-1185">Reference proteome</keyword>